<feature type="compositionally biased region" description="Polar residues" evidence="3">
    <location>
        <begin position="4191"/>
        <end position="4203"/>
    </location>
</feature>
<feature type="domain" description="Leucine-rich repeat-containing protein 37 N-terminal" evidence="7">
    <location>
        <begin position="2762"/>
        <end position="2828"/>
    </location>
</feature>
<feature type="region of interest" description="Disordered" evidence="3">
    <location>
        <begin position="3158"/>
        <end position="3202"/>
    </location>
</feature>
<dbReference type="Pfam" id="PF13855">
    <property type="entry name" value="LRR_8"/>
    <property type="match status" value="1"/>
</dbReference>
<feature type="compositionally biased region" description="Basic and acidic residues" evidence="3">
    <location>
        <begin position="6846"/>
        <end position="6868"/>
    </location>
</feature>
<feature type="domain" description="Leucine-rich repeat-containing protein 37 N-terminal" evidence="7">
    <location>
        <begin position="2064"/>
        <end position="2126"/>
    </location>
</feature>
<feature type="domain" description="Leucine-rich repeat-containing protein 37 N-terminal" evidence="7">
    <location>
        <begin position="4552"/>
        <end position="4618"/>
    </location>
</feature>
<dbReference type="Gene3D" id="3.80.10.10">
    <property type="entry name" value="Ribonuclease Inhibitor"/>
    <property type="match status" value="1"/>
</dbReference>
<feature type="domain" description="LRRC37A/B like protein 1 C-terminal" evidence="6">
    <location>
        <begin position="6649"/>
        <end position="6794"/>
    </location>
</feature>
<feature type="region of interest" description="Disordered" evidence="3">
    <location>
        <begin position="3659"/>
        <end position="3706"/>
    </location>
</feature>
<feature type="region of interest" description="Disordered" evidence="3">
    <location>
        <begin position="5157"/>
        <end position="5184"/>
    </location>
</feature>
<evidence type="ECO:0007829" key="11">
    <source>
        <dbReference type="PubMed" id="22673903"/>
    </source>
</evidence>
<feature type="domain" description="Leucine-rich repeat-containing protein 37 N-terminal" evidence="7">
    <location>
        <begin position="5665"/>
        <end position="5733"/>
    </location>
</feature>
<feature type="region of interest" description="Disordered" evidence="3">
    <location>
        <begin position="4665"/>
        <end position="4706"/>
    </location>
</feature>
<feature type="domain" description="Leucine-rich repeat-containing protein 37 N-terminal" evidence="7">
    <location>
        <begin position="1748"/>
        <end position="1817"/>
    </location>
</feature>
<feature type="domain" description="Leucine-rich repeat-containing protein 37 N-terminal" evidence="7">
    <location>
        <begin position="2962"/>
        <end position="3028"/>
    </location>
</feature>
<organism evidence="8 9">
    <name type="scientific">Rattus norvegicus</name>
    <name type="common">Rat</name>
    <dbReference type="NCBI Taxonomy" id="10116"/>
    <lineage>
        <taxon>Eukaryota</taxon>
        <taxon>Metazoa</taxon>
        <taxon>Chordata</taxon>
        <taxon>Craniata</taxon>
        <taxon>Vertebrata</taxon>
        <taxon>Euteleostomi</taxon>
        <taxon>Mammalia</taxon>
        <taxon>Eutheria</taxon>
        <taxon>Euarchontoglires</taxon>
        <taxon>Glires</taxon>
        <taxon>Rodentia</taxon>
        <taxon>Myomorpha</taxon>
        <taxon>Muroidea</taxon>
        <taxon>Muridae</taxon>
        <taxon>Murinae</taxon>
        <taxon>Rattus</taxon>
    </lineage>
</organism>
<feature type="region of interest" description="Disordered" evidence="3">
    <location>
        <begin position="6366"/>
        <end position="6408"/>
    </location>
</feature>
<dbReference type="InParanoid" id="F1MAE5"/>
<evidence type="ECO:0000256" key="1">
    <source>
        <dbReference type="ARBA" id="ARBA00022614"/>
    </source>
</evidence>
<feature type="domain" description="Leucine-rich repeat-containing protein 37 N-terminal" evidence="7">
    <location>
        <begin position="3865"/>
        <end position="3926"/>
    </location>
</feature>
<dbReference type="AGR" id="RGD:735046"/>
<feature type="domain" description="Leucine-rich repeat-containing protein 37 N-terminal" evidence="7">
    <location>
        <begin position="3762"/>
        <end position="3826"/>
    </location>
</feature>
<feature type="domain" description="Leucine-rich repeat-containing protein 37 N-terminal" evidence="7">
    <location>
        <begin position="4061"/>
        <end position="4128"/>
    </location>
</feature>
<feature type="region of interest" description="Disordered" evidence="3">
    <location>
        <begin position="6264"/>
        <end position="6287"/>
    </location>
</feature>
<dbReference type="GeneTree" id="ENSGT00530000063282"/>
<evidence type="ECO:0000256" key="3">
    <source>
        <dbReference type="SAM" id="MobiDB-lite"/>
    </source>
</evidence>
<feature type="domain" description="Leucine-rich repeat-containing protein 37 N-terminal" evidence="7">
    <location>
        <begin position="1041"/>
        <end position="1110"/>
    </location>
</feature>
<dbReference type="Ensembl" id="ENSRNOT00000043156.7">
    <property type="protein sequence ID" value="ENSRNOP00000042316.7"/>
    <property type="gene ID" value="ENSRNOG00000042833.5"/>
</dbReference>
<feature type="domain" description="Leucine-rich repeat-containing protein 37 N-terminal" evidence="7">
    <location>
        <begin position="560"/>
        <end position="608"/>
    </location>
</feature>
<feature type="compositionally biased region" description="Polar residues" evidence="3">
    <location>
        <begin position="1275"/>
        <end position="1286"/>
    </location>
</feature>
<feature type="domain" description="Leucine-rich repeat-containing protein 37 N-terminal" evidence="7">
    <location>
        <begin position="3262"/>
        <end position="3326"/>
    </location>
</feature>
<feature type="region of interest" description="Disordered" evidence="3">
    <location>
        <begin position="3589"/>
        <end position="3618"/>
    </location>
</feature>
<evidence type="ECO:0000259" key="7">
    <source>
        <dbReference type="Pfam" id="PF15779"/>
    </source>
</evidence>
<dbReference type="STRING" id="10116.ENSRNOP00000042316"/>
<dbReference type="InterPro" id="IPR032675">
    <property type="entry name" value="LRR_dom_sf"/>
</dbReference>
<feature type="domain" description="Leucine-rich repeat-containing protein 37 N-terminal" evidence="7">
    <location>
        <begin position="1398"/>
        <end position="1464"/>
    </location>
</feature>
<reference evidence="11" key="1">
    <citation type="journal article" date="2012" name="Nat. Commun.">
        <title>Quantitative maps of protein phosphorylation sites across 14 different rat organs and tissues.</title>
        <authorList>
            <person name="Lundby A."/>
            <person name="Secher A."/>
            <person name="Lage K."/>
            <person name="Nordsborg N.B."/>
            <person name="Dmytriyev A."/>
            <person name="Lundby C."/>
            <person name="Olsen J.V."/>
        </authorList>
    </citation>
    <scope>IDENTIFICATION BY MASS SPECTROMETRY [LARGE SCALE ANALYSIS]</scope>
</reference>
<dbReference type="PANTHER" id="PTHR23045:SF9">
    <property type="entry name" value="LEUCINE RICH REPEAT CONTAINING 37A-RELATED"/>
    <property type="match status" value="1"/>
</dbReference>
<feature type="compositionally biased region" description="Polar residues" evidence="3">
    <location>
        <begin position="6388"/>
        <end position="6398"/>
    </location>
</feature>
<feature type="compositionally biased region" description="Polar residues" evidence="3">
    <location>
        <begin position="256"/>
        <end position="267"/>
    </location>
</feature>
<feature type="region of interest" description="Disordered" evidence="3">
    <location>
        <begin position="2787"/>
        <end position="2806"/>
    </location>
</feature>
<dbReference type="PROSITE" id="PS51450">
    <property type="entry name" value="LRR"/>
    <property type="match status" value="1"/>
</dbReference>
<feature type="domain" description="Leucine-rich repeat-containing protein 37 N-terminal" evidence="7">
    <location>
        <begin position="2664"/>
        <end position="2726"/>
    </location>
</feature>
<dbReference type="AlphaFoldDB" id="F1MAE5"/>
<dbReference type="SUPFAM" id="SSF52058">
    <property type="entry name" value="L domain-like"/>
    <property type="match status" value="1"/>
</dbReference>
<feature type="region of interest" description="Disordered" evidence="3">
    <location>
        <begin position="3964"/>
        <end position="3995"/>
    </location>
</feature>
<feature type="region of interest" description="Disordered" evidence="3">
    <location>
        <begin position="4166"/>
        <end position="4203"/>
    </location>
</feature>
<feature type="domain" description="Leucine-rich repeat-containing protein 37 N-terminal" evidence="7">
    <location>
        <begin position="3462"/>
        <end position="3526"/>
    </location>
</feature>
<feature type="region of interest" description="Disordered" evidence="3">
    <location>
        <begin position="907"/>
        <end position="934"/>
    </location>
</feature>
<dbReference type="VEuPathDB" id="HostDB:ENSRNOG00000042833"/>
<feature type="region of interest" description="Disordered" evidence="3">
    <location>
        <begin position="2559"/>
        <end position="2628"/>
    </location>
</feature>
<sequence>MSPLHFGARRLLFTWQLLWLLAPASPIPEFTGNPVQLTSEPWVPTKLWSWHPSDHSRKAAHTRISKTDAGGVDYLGSSVSSEVLSPLEELTDSLLPFQDPSTFQELKPESEELIVPHKDLTNKLIPTGEQPEDNLMLNGDQNQALTLPSEFKSTTSLVGAADHQLYEIPVPPLDSQSSKATTFIVSPKELKDLAQHKKLAKVVVGKPQFQNQIRDDYYEDLNINEPHSYNLPLQSQENAEEAPEHFEQVELYQMETQTRNPENSQQEAPDYFPQSPEEDEPLIQKEDPAHYQHHYTLPTITGKPVDIKLKITSEPIKVESSLYEEETPTQTPGPFVEAKLFPSQQQQPAETSETPEEGESSGIDLESSVHPQEDSEEIGPLPTLQEDLSQHLGPVLEDESSLSELEQPVQLFESSEEVGSGSENQPEASVQPTVLPLVEQEILFGAPGSSIETVIETLPIHEIQPTQNEDYGYQLPNVTVRPVDVALTVTSEPVKETESFLAPQEFPVHALEYSNDVEPFVNEEEPPVQAPETPGESQFESQLEVPAQATEYDEEFKTSATEQEQLAQFPENDEVTVLPSNHYQAQHSILSNVTDQPLDLDITITEKPMEMGTSPVYYDAAAAPEEVEFLSDQQGVLSQSLEPILYDRLSQQEYTTGISQISEGGEPFPTQQETPEHSVGMHTEEVAQPPGHHEVTGPPLGHGQVHSPALQNILTQYSTFPEKDQHSPVGLGVPGHLEEFSVEPSPSQQENSAWHSVTDMFLSPVDLQTIFRSTQSKSYKTTIKHEDLALTITPEPSLEDGSILFPQEDLLQPIDSTGQGEFSHIKTSTLSKPPYVSNTKSSAFQETMSETTYNSKQVDLSSTHLKTSELPPDYTMGLEPSLYQQITQSSPKSLHENPKSFPVLKPSAAQALKPPRKEKLSPTNNMIPHHPSKPLKNMVTHIPAHKMTVPRQIQEDQGEYTISSNGSFQPLDLEVTLTSGIIPEVKHILPKRTVNPQTYSQVKISHSQHVETQHPNSETTTVQPLDLEFAINLQPTPKENFAQTFQDTTTQMIGPPKEVIAQAPEHHEGTIPIPIQDQAEYSTLPTVSFQPLDQELTITSEAIREPPHPTVPQQTIIVHPPEHPLVIHSEQVYTQHPNPTEAIIQPLDLELTITPQPTAEGELPQTLQDSTTQIIEPPTVVVGPVPIYEEVTVQTTSQDQAEYPPSPTVSFQSLDLELTISPEATRESYHPSVLQQTTIVNPPEHPLVIHSEQVHTQHPNLTEATVQPLDPDLTITPQPTTEGELPQTLQDSTSQIIIEPPIKVVALVPVYQEVSQDQAEYTTSSTVSFQPLDQELTITSEAIREPHHPTVPQQTITVHPTKHPLVIHSEQTQHPNPTEVTVQPLDLELTMTPQPTAEGELPQTLQDSTTQIIEPPTVVVGPVPIYEEVTVQTTSQDQAEYPPSPTVSFQSLDLGLTITPEPTEHFITQKTTVFPPMYTDVTLPQQVSVQHLKPTEGIVQPLDLELTITPQPTPEGELSQTVQESTTQNKEPHKEVVAPVPVYQAVTVPTPSQYQAEYQKSLQPLDLELTVTSEPTKEAYHSTISKNSLAINPQYVHIQHPNPAEATVQPLDLELTISSSLQPTAEGELLYSMQETVTQISEPPKQVVTPVPEYQEVAVPAPVQDQAKYPLSSIVSLNSLDQELTLSSELLGEAHQLTTPDETMVLPPKDRQGIYPDHDHHKHLNLTEVTNQPFHLEHTVQHQPTIEEERSQSIQKKTTQITEPGKKVVPLAQESEEVTIPMPILKETAFPTPHSMALQSLDEKLTIHSQSPGWTQQHANLKESKGHTTGKILLDYAEPNMEIELKHHGLFLLKTTEATTESENTNQMTKSLKQVTAQNTQNKKSMLPALVESQDESQPPPNMSLQPLDQELTLSSQPHGWVPHIPNTPEKIYLHYAEPPTGPFVEPPDLFFLKTTKSRPVQGTATQMAASPKEMVSRAPENKEAVLSGPGEDQDESPSPPNMSLQSLDQELTLSSQPHGWIPHPPNTHGKIYLHYAEPPTGPFVEPPDLFFLKTTKSKPVEWTLTRTDKSRKEMVSQSPKYEEAVLPVHGEGQEESRSPPNMSLQSLEQELTLSSQPHGWVPHPPNTHGKIYLHYAEPPTGPFVEPPDLFFLKTTKSKPVEWTLTRTDKSRKEMVSQSPKYEEAVLPVHGEGQEESRSPPNMSLQSLEQELTLSSQPHGWVPHPPNTHGKIYLHYAEPPTGPFVEPPDLFFLRTTKSKPVQGTATRMVKSPEEMVSLDPENKEAVFPAQGEGKGESPSSPNMSLQSLDHELFMSSQPHGWIPHPPKTPDKIYLHYAEPPTGPFVEPPDLFFLRTTKSKPVQGTTTEMAKSPKEMVSQTPEYKEAVLSGPGEDQDESPSPPNTSLKSLDQEVAMSSQPHSGVPHPPKTPGKIYLHSIEPPPGPFVKPTDLILVKTTTKSKPAEWTPRRIDKLLKEMVPHSPEYEEAVFPAHGEGQDESGSPPNMPLQPLDQELTLSSQPHGWVPHHPNTPGKIYLHYAEPPTGPFVEPPDLFFLRTTKSKPVQGSPKEIAKSPKEMVSQTPEYKEAVLSGPGEDQDESPSPPNMSLKSLDQEVTMSSQPHSGVPHPPKTPGKIYLHSIEPPPGPFVKPTDLILVKTTTKSKPAEWTPRRIDKLLKEMVPHSPEYEEAVFPAHGEGQDESGSPPNMPLQPLDQELTLSSQPHGWVPHHPNTPGKIYLHYAEPPTGPFVEPPDLFFLRTPKSKPVQGTPTQMAKSPEEMVSLSPKNKETVFPAQGKGQDESPSPPNISLQSLDQEITMSSQPHGWIPHPPNTHGKIYLHYAEPPTGPFVEPPDLFFLKTTKSKPMQGSPRQIDKSPKEMFTQSPEYEESVLPAHAEGQEESRAPPHFSLQPLDQELSLSSHPHGWIPHHPNTPDKIYLHYAEPPTGPFVEPPDLFFLKTTKSKPVQGTATKTDKSPEDRVSQTPEYKEAVLSGPGEDQDESPSPPNMSLQSLDQELAISSQPHGWIPHSPNAPDKIYLHYAEPPTGPFVEPPDLFFLKTTKSKPLQGTPTQMAKSPKEMVSQTPEYKEADLSAPGENRDESPSSPNMSLHPLDQELSLSSQPHGWIPHPPNTHGKIYLHYAEPPTGPFVEPPDLFFLKTTKSKPVQGSPSQIDKSPKEVFSQSPESEESVLPAQAEGQEESRAPPHMSLQLLDQKLTLSSHPHGWIPHHPNTPGKIYLHYAEPPTGPFVEPPDLFFLKTTKSKPVQGSPRQVDKSPKEMFTQSPEYEESVLPAQAEGQEESRAPPHMSLQPLDQDLTLSSHPHGWITHHPNTPDKIYLHYAEPPTGPFVEPPDLFFLRTTKSKPAQWTPTQMAKSPEEMVSLSPENKETVFPAQGKGQEESISPPHMSLQPLDQDLTPSSHPHGWIPHHPNTPDKIYLHYAEPPTGPFVEPPDLFFLKTTKSKPVQVSPRQIDKSPKEVFTQSPEYEESVLPAQAEGQEESRAPPHMSLQPLDQDLTLSSHPHGWITHHPNTHGKIYLHYAEPPTGPFVEPPDLFFLKTTKSKPVHGSPRQIDKSHKEMFTQSPEYEESVLPAQAEGQEESRAPPHMSLQPLDQDLTLSSHPHGWIPHHPNTPDKIYLHYAEPPTGPFVEPPDLFFLKTTKSKPVQGSPRQIDKSPKEVFTQSPEYEESVLPAQAEDQEESRAPPHMSLQPLDQDLTLSSHPHGWIPHHPNTPDKIYLHYAEPPTGPFVEPPDLFFLKTTKSKPLQGSPRQIDKSPKEVFTQSPEYEESVLPAQAEDQEESRAPPHMSLQPLDQDLTLSSHPHGWITHHPNTPDKIYLHYAEPPTGPFVEPPDLFFLKTTKSKPVHGSPRQIDKSPKEVFTQSPEYEESVLPAQAEDQEESRAPPHMSLQPLDQDLTLSSHPHGWITHHPNTHGKIYLHYAEPPTGPFVEPPDLFFLRTTKSKPVQWTPTQIDKSREEMVSQSPENEEADIPRHGDGQDELRNPPIISLQPLDQELTLSSQPHGWVPHPPNTPDKIYLHYAEPPTGPFVEPPDLFFLRTTKSKPVQGTPTQLAKSPKEMVFQTPEYKEAVLSAPGEDQDETPSSPNMSLQSLDQELTMSSQPHGWLPHPPNTHGKIYLHYADPPTGPFVEPPDLFFLKTTKSKPVQGTVTQMDKSPKQGLLPAHGEAQDESRSPPNMSLQPVDQELSLSSQPHGWITHPPNTPDKIYLHYAEPPTGPFVEPPDLFFLKTTKSKPLLGSPTQMAKSPKEMFSQTLEHKEAVLSAPGEDQDESPSSSNMSLQSLDQDITLSPQQYGRIPHPVTSPGKIYLHYVEHPTVPLFQHPNMFSTKTTTSKPLQLTQTQMAKSPEEIVSLRPEYKEAILPAQVESQEESVFLPNMSLQSLDQELTLSSQPHGWIPHHPNTPDKIYLHYAEPPTGPFVEPPDLFFLKTTKSKPVQWTPTQIDKSLKKMVAQSPEYEEAVFPAHGEGQDESRYAPNISLQSLDHDITLSSQPHGWIPHPPNTPDKIYLHYAEPPTGPFVEPPDLFFLKTTKSKPAQWTPTPMAKSPEEMVSLSLKNKEAVLPAQGKDEEESISPPNMSLQPLDQELTLSSQPHGWVHHPPNTHGKIYLHYAEPPTGPFVEPPDLFFLKTTKSKPVQGTITQMVKSPKQGLLPAHGEAQDESRSPPNMSLQPVDQELSLSSQPHGWITHPPNTPDKIYLHYAEPPTGPFVEPPDLFFLKTTKSKPLLGTPTQMAKSPKEMVSQTPEYKEAVLSGEDLDESTSSPNMSLQPLDQELSLSSQPHGRIPHPVTSPGKIYLHYAEPPTGPFVEPPDLFFLKTTKSKPVQGTATQMAKSPEEMVSLSLENKEAVLPAQGDGLEESIFPPNMSLQPLDHELILSSQPHGWITHPPNTPSNIYLHYAEPPTGPFVEPPDLFFLKTTKSKPVQGSPTLIAKSPREMVSRSPEYKQALLPGHGEGKNESRSAPNMSLQPLDQELTMSSQPYGWIPHPPNTPGKIYLHYAEPPTGPFVEPPDLFFLKTTKSKPVQWTSAEIAKLPKEIVSQTQKHKESVLRAPVEQHNKSPSPPNVSLQPLDQELSLFSQPHGWIPHSPNTPGKIYLHYAEPPNGPFVEPPDLFFLKTTKSKPVQGTPTYMTKSPQEIVSQSPEGMEAGPPTKVEVQDESPSSPHASLQTLDQELTLSSQPHGWIPHPPNTAGKIYLHYAEPPTGPFVEPPDLFFLKTTKSKPVQGTATQSTQSPKEIISPSTRYKESVLTAAVVGQDESQSPPNISLQPLDQELTLSSQPHVLISHPSSTNANTGHTLGKIYMHYAEPPKGMLVEPPDLFFLKTKILNRPVLETPTQIPKSAKEVVAHTVESEKGVLQVPIKGQAESPPPPNMSLQPLIQELTTFSQSPSWTDHPPNSKETKNYTPGKIYLHFADPPMGLVVEPPDLFFLKTTKSKLVQGNPTQIKKSPKEVAAHTVEYKEAVLPAPLEGQDKSPIPPTMSLQSLDEELITPSHSPGGTHHSPTPIETKRHMSGKIFLNHAELPMRMVVEPLDLFFLKTTESKPVQEIPIQITKSPKKVVAPSVEYKQWVLPAPVDGQDDSPTPPNVSLLPLDQEISISSPPGRAQQPPNPKESKEHEPEVVFFQHPHPSVGMVVEPLDLFFLKTTESKPVQESLAQNTESPKEVVVQTLEYKEVVVSSLIEGNDKYLTPSVPYQPLNLELFESSGSTTEAHHSTTFNETTVPSSIHQVVSPLLHSEFSVTQQPNTMVKRSARMKETPTQTSEIPMETVTQSVEYYSSTSVYVDTQHSNLSALETAQSDVLTTIASFPKTAHPEVPRTIASYPEASLCEVPTTTVLYPVATHFGVSTTITASPEFAHSKAPGTTAPTPKCITGLPPDQAERHPSSTAVTVQVLKMESTITPYSENSNTENDLSIEKNAYNYTNICDFCLCENETLLCVHPNPIWRLQQVPVPRPSTYNDTFAILNFKGNDISYIDKNVWKVYRWTEKLILSENHLTELHKDSFEGLLSLQVLDLSCNKIRYIERGTFESLPFLKYMNLGCNLLTELSFGTFQAWHGMQFLQQLILSRNPLTVVEDPYFFKLPALKYLDLGTTQVQLTTVENILMKTLELQHLILPSHMACCLCKFKADIEVVCKTVKVHCNTGCLTNTTHCLEEASIRNPEGTFMKVLQARKGNTSTELTIEPEKDSSDYANESTSMEEKIDFGDEKDVMSALNYILPYFSEGNMEDVMSSMLPYIKLLFSHEQDAGNSLGSSQKDTESAPVTSGSKSGNVTYKNKLNKLYFLENLLDTEIDEVQKEEKPGRHKAKSKKLGPKLKRGIFEKRWEPAQADEDSLAEIEKAERRLLSMSRAPEGTGSLRKRHFKEVRVKSLGSKQSAQTPVENSAKDRQLGSPASVELQQLHLEQKPRALVGNSFPSEPLLAKDHGKELSSSLGPALVDKAPAPKSLPEFLDRRKDLSYTIFVLESANANVKRAKGSNPNLQPEERRGNLRKKKSHFQLITKRPAAASSAARSLVNSPAQGIFSSLGDLSYPEGPFSESYTASELSTEIPLEDQAATDNVEENILEPVATMPEETASEITATENPDADSNVLIASVPDLIPTVQQTSEPELHFIFRSDSPHNFKEFAYPSPMSPEEQFESHLNQQLGTLIPNNDVRKLISHVIRTLKMDCSDPQVQLSCAKLISRTGLLMKLLSEQQDFKLSRTDWDTDQWKTETYVNQSRGAQGERKGLEPDQRAKEASGFGYNKKVILAISVTVVVIILIIAFCLIEVYSHRTKKGDEEKPMWSEKNYRQTKSEEKIIWLRWPLWLRNILKQDTSKKSGYELQGDTSLAEKTDVQDESWEVDKEGPVEPKDTEEEAPETLEDAK</sequence>
<feature type="region of interest" description="Disordered" evidence="3">
    <location>
        <begin position="2957"/>
        <end position="3013"/>
    </location>
</feature>
<evidence type="ECO:0000313" key="8">
    <source>
        <dbReference type="Ensembl" id="ENSRNOP00000042316.7"/>
    </source>
</evidence>
<feature type="region of interest" description="Disordered" evidence="3">
    <location>
        <begin position="341"/>
        <end position="380"/>
    </location>
</feature>
<feature type="region of interest" description="Disordered" evidence="3">
    <location>
        <begin position="3858"/>
        <end position="3907"/>
    </location>
</feature>
<feature type="domain" description="Leucine-rich repeat-containing protein 37 N-terminal" evidence="7">
    <location>
        <begin position="5139"/>
        <end position="5206"/>
    </location>
</feature>
<feature type="region of interest" description="Disordered" evidence="3">
    <location>
        <begin position="410"/>
        <end position="430"/>
    </location>
</feature>
<reference evidence="8" key="2">
    <citation type="submission" date="2024-01" db="EMBL/GenBank/DDBJ databases">
        <title>GRCr8: a new rat reference genome assembly contstructed from accurate long reads and long range scaffolding.</title>
        <authorList>
            <person name="Doris P.A."/>
            <person name="Kalbfleisch T."/>
            <person name="Li K."/>
            <person name="Howe K."/>
            <person name="Wood J."/>
        </authorList>
    </citation>
    <scope>NUCLEOTIDE SEQUENCE [LARGE SCALE GENOMIC DNA]</scope>
    <source>
        <strain evidence="8">Brown Norway</strain>
    </source>
</reference>
<reference evidence="8" key="3">
    <citation type="submission" date="2025-08" db="UniProtKB">
        <authorList>
            <consortium name="Ensembl"/>
        </authorList>
    </citation>
    <scope>IDENTIFICATION</scope>
    <source>
        <strain evidence="8">Brown Norway</strain>
    </source>
</reference>
<dbReference type="Bgee" id="ENSRNOG00000042833">
    <property type="expression patterns" value="Expressed in testis and 16 other cell types or tissues"/>
</dbReference>
<feature type="region of interest" description="Disordered" evidence="3">
    <location>
        <begin position="2759"/>
        <end position="2781"/>
    </location>
</feature>
<evidence type="ECO:0000256" key="2">
    <source>
        <dbReference type="ARBA" id="ARBA00022737"/>
    </source>
</evidence>
<dbReference type="eggNOG" id="ENOG502QVVG">
    <property type="taxonomic scope" value="Eukaryota"/>
</dbReference>
<keyword evidence="4" id="KW-0812">Transmembrane</keyword>
<feature type="region of interest" description="Disordered" evidence="3">
    <location>
        <begin position="1962"/>
        <end position="2005"/>
    </location>
</feature>
<keyword evidence="9" id="KW-1185">Reference proteome</keyword>
<dbReference type="RefSeq" id="NP_001406836.1">
    <property type="nucleotide sequence ID" value="NM_001419907.1"/>
</dbReference>
<gene>
    <name evidence="8 10" type="primary">Prp2l1</name>
</gene>
<feature type="domain" description="Leucine-rich repeat-containing protein 37 N-terminal" evidence="7">
    <location>
        <begin position="4839"/>
        <end position="4906"/>
    </location>
</feature>
<dbReference type="SMART" id="SM00369">
    <property type="entry name" value="LRR_TYP"/>
    <property type="match status" value="4"/>
</dbReference>
<feature type="compositionally biased region" description="Polar residues" evidence="3">
    <location>
        <begin position="2402"/>
        <end position="2419"/>
    </location>
</feature>
<feature type="transmembrane region" description="Helical" evidence="4">
    <location>
        <begin position="6764"/>
        <end position="6784"/>
    </location>
</feature>
<feature type="domain" description="Leucine-rich repeat-containing protein 37 N-terminal" evidence="7">
    <location>
        <begin position="2360"/>
        <end position="2426"/>
    </location>
</feature>
<feature type="compositionally biased region" description="Basic and acidic residues" evidence="3">
    <location>
        <begin position="3083"/>
        <end position="3099"/>
    </location>
</feature>
<evidence type="ECO:0000259" key="6">
    <source>
        <dbReference type="Pfam" id="PF14914"/>
    </source>
</evidence>
<evidence type="ECO:0000256" key="4">
    <source>
        <dbReference type="SAM" id="Phobius"/>
    </source>
</evidence>
<feature type="region of interest" description="Disordered" evidence="3">
    <location>
        <begin position="256"/>
        <end position="280"/>
    </location>
</feature>
<feature type="compositionally biased region" description="Polar residues" evidence="3">
    <location>
        <begin position="3160"/>
        <end position="3171"/>
    </location>
</feature>
<feature type="compositionally biased region" description="Polar residues" evidence="3">
    <location>
        <begin position="3060"/>
        <end position="3071"/>
    </location>
</feature>
<feature type="domain" description="Leucine-rich repeat-containing protein 37 N-terminal" evidence="7">
    <location>
        <begin position="1859"/>
        <end position="1925"/>
    </location>
</feature>
<feature type="domain" description="Leucine-rich repeat-containing protein 37 N-terminal" evidence="7">
    <location>
        <begin position="3565"/>
        <end position="3625"/>
    </location>
</feature>
<feature type="region of interest" description="Disordered" evidence="3">
    <location>
        <begin position="2361"/>
        <end position="2430"/>
    </location>
</feature>
<keyword evidence="1" id="KW-0433">Leucine-rich repeat</keyword>
<feature type="domain" description="Leucine-rich repeat-containing protein 37 N-terminal" evidence="7">
    <location>
        <begin position="2860"/>
        <end position="2925"/>
    </location>
</feature>
<dbReference type="InterPro" id="IPR001611">
    <property type="entry name" value="Leu-rich_rpt"/>
</dbReference>
<evidence type="ECO:0000313" key="9">
    <source>
        <dbReference type="Proteomes" id="UP000002494"/>
    </source>
</evidence>
<feature type="domain" description="Leucine-rich repeat-containing protein 37 N-terminal" evidence="7">
    <location>
        <begin position="3662"/>
        <end position="3725"/>
    </location>
</feature>
<protein>
    <submittedName>
        <fullName evidence="8">Proline rich protein 2-like 1</fullName>
    </submittedName>
</protein>
<feature type="domain" description="Leucine-rich repeat-containing protein 37 N-terminal" evidence="7">
    <location>
        <begin position="5455"/>
        <end position="5521"/>
    </location>
</feature>
<dbReference type="RGD" id="735046">
    <property type="gene designation" value="Prp2l1"/>
</dbReference>
<feature type="domain" description="Leucine-rich repeat-containing protein 37 N-terminal" evidence="7">
    <location>
        <begin position="1960"/>
        <end position="2026"/>
    </location>
</feature>
<feature type="compositionally biased region" description="Polar residues" evidence="3">
    <location>
        <begin position="4681"/>
        <end position="4700"/>
    </location>
</feature>
<feature type="domain" description="Leucine-rich repeat-containing protein 37 N-terminal" evidence="7">
    <location>
        <begin position="2164"/>
        <end position="2226"/>
    </location>
</feature>
<proteinExistence type="evidence at protein level"/>
<feature type="domain" description="Leucine-rich repeat-containing protein 37 N-terminal" evidence="7">
    <location>
        <begin position="665"/>
        <end position="716"/>
    </location>
</feature>
<dbReference type="PaxDb" id="10116-ENSRNOP00000042316"/>
<feature type="domain" description="Leucine-rich repeat-containing protein 37 N-terminal" evidence="7">
    <location>
        <begin position="5040"/>
        <end position="5106"/>
    </location>
</feature>
<feature type="domain" description="Leucine-rich repeat-containing protein 37 N-terminal" evidence="7">
    <location>
        <begin position="4940"/>
        <end position="5006"/>
    </location>
</feature>
<feature type="compositionally biased region" description="Polar residues" evidence="3">
    <location>
        <begin position="3004"/>
        <end position="3013"/>
    </location>
</feature>
<dbReference type="InterPro" id="IPR003591">
    <property type="entry name" value="Leu-rich_rpt_typical-subtyp"/>
</dbReference>
<feature type="domain" description="Leucine-rich repeat-containing protein 37 N-terminal" evidence="7">
    <location>
        <begin position="1160"/>
        <end position="1231"/>
    </location>
</feature>
<feature type="domain" description="Leucine-rich repeat-containing protein 37 N-terminal" evidence="7">
    <location>
        <begin position="4174"/>
        <end position="4218"/>
    </location>
</feature>
<feature type="compositionally biased region" description="Acidic residues" evidence="3">
    <location>
        <begin position="6869"/>
        <end position="6882"/>
    </location>
</feature>
<feature type="domain" description="Leucine-rich repeat-containing protein 37 N-terminal" evidence="7">
    <location>
        <begin position="919"/>
        <end position="987"/>
    </location>
</feature>
<feature type="compositionally biased region" description="Basic and acidic residues" evidence="3">
    <location>
        <begin position="2969"/>
        <end position="2986"/>
    </location>
</feature>
<feature type="domain" description="Leucine-rich repeat-containing protein 37 N-terminal" evidence="7">
    <location>
        <begin position="262"/>
        <end position="317"/>
    </location>
</feature>
<feature type="domain" description="Leucine-rich repeat-containing protein 37 N-terminal" evidence="7">
    <location>
        <begin position="990"/>
        <end position="1038"/>
    </location>
</feature>
<feature type="domain" description="Leucine-rich repeat-containing protein 37 N-terminal" evidence="7">
    <location>
        <begin position="3162"/>
        <end position="3225"/>
    </location>
</feature>
<dbReference type="InterPro" id="IPR029423">
    <property type="entry name" value="LRRC37AB_C"/>
</dbReference>
<dbReference type="InterPro" id="IPR032754">
    <property type="entry name" value="LRRC37_N"/>
</dbReference>
<feature type="region of interest" description="Disordered" evidence="3">
    <location>
        <begin position="1262"/>
        <end position="1286"/>
    </location>
</feature>
<feature type="region of interest" description="Disordered" evidence="3">
    <location>
        <begin position="3461"/>
        <end position="3514"/>
    </location>
</feature>
<feature type="region of interest" description="Disordered" evidence="3">
    <location>
        <begin position="3759"/>
        <end position="3805"/>
    </location>
</feature>
<feature type="region of interest" description="Disordered" evidence="3">
    <location>
        <begin position="5614"/>
        <end position="5636"/>
    </location>
</feature>
<dbReference type="HOGENOM" id="CLU_017724_0_0_1"/>
<dbReference type="PANTHER" id="PTHR23045">
    <property type="entry name" value="LEUCINE-RICH REPEAT-CONTAINING PROTEIN 37A"/>
    <property type="match status" value="1"/>
</dbReference>
<keyword evidence="5" id="KW-0732">Signal</keyword>
<feature type="region of interest" description="Disordered" evidence="3">
    <location>
        <begin position="2857"/>
        <end position="2905"/>
    </location>
</feature>
<feature type="domain" description="Leucine-rich repeat-containing protein 37 N-terminal" evidence="7">
    <location>
        <begin position="1626"/>
        <end position="1698"/>
    </location>
</feature>
<accession>F1MAE5</accession>
<feature type="chain" id="PRO_5046764098" evidence="5">
    <location>
        <begin position="27"/>
        <end position="6882"/>
    </location>
</feature>
<keyword evidence="4" id="KW-1133">Transmembrane helix</keyword>
<feature type="domain" description="Leucine-rich repeat-containing protein 37 N-terminal" evidence="7">
    <location>
        <begin position="4352"/>
        <end position="4415"/>
    </location>
</feature>
<feature type="domain" description="Leucine-rich repeat-containing protein 37 N-terminal" evidence="7">
    <location>
        <begin position="2463"/>
        <end position="2525"/>
    </location>
</feature>
<dbReference type="Pfam" id="PF15779">
    <property type="entry name" value="LRRC37"/>
    <property type="match status" value="52"/>
</dbReference>
<feature type="region of interest" description="Disordered" evidence="3">
    <location>
        <begin position="5762"/>
        <end position="5781"/>
    </location>
</feature>
<feature type="domain" description="Leucine-rich repeat-containing protein 37 N-terminal" evidence="7">
    <location>
        <begin position="2260"/>
        <end position="2326"/>
    </location>
</feature>
<keyword evidence="2" id="KW-0677">Repeat</keyword>
<feature type="domain" description="Leucine-rich repeat-containing protein 37 N-terminal" evidence="7">
    <location>
        <begin position="437"/>
        <end position="499"/>
    </location>
</feature>
<dbReference type="Pfam" id="PF14914">
    <property type="entry name" value="LRRC37AB_C"/>
    <property type="match status" value="1"/>
</dbReference>
<feature type="compositionally biased region" description="Polar residues" evidence="3">
    <location>
        <begin position="2603"/>
        <end position="2620"/>
    </location>
</feature>
<feature type="domain" description="Leucine-rich repeat-containing protein 37 N-terminal" evidence="7">
    <location>
        <begin position="5239"/>
        <end position="5300"/>
    </location>
</feature>
<dbReference type="OMA" id="CANTCTA"/>
<dbReference type="InterPro" id="IPR015753">
    <property type="entry name" value="LRRC37"/>
</dbReference>
<feature type="domain" description="Leucine-rich repeat-containing protein 37 N-terminal" evidence="7">
    <location>
        <begin position="4256"/>
        <end position="4311"/>
    </location>
</feature>
<feature type="region of interest" description="Disordered" evidence="3">
    <location>
        <begin position="6489"/>
        <end position="6512"/>
    </location>
</feature>
<feature type="domain" description="Leucine-rich repeat-containing protein 37 N-terminal" evidence="7">
    <location>
        <begin position="5559"/>
        <end position="5627"/>
    </location>
</feature>
<feature type="region of interest" description="Disordered" evidence="3">
    <location>
        <begin position="522"/>
        <end position="542"/>
    </location>
</feature>
<feature type="domain" description="Leucine-rich repeat-containing protein 37 N-terminal" evidence="7">
    <location>
        <begin position="1515"/>
        <end position="1583"/>
    </location>
</feature>
<feature type="region of interest" description="Disordered" evidence="3">
    <location>
        <begin position="3059"/>
        <end position="3109"/>
    </location>
</feature>
<feature type="signal peptide" evidence="5">
    <location>
        <begin position="1"/>
        <end position="26"/>
    </location>
</feature>
<evidence type="ECO:0000313" key="10">
    <source>
        <dbReference type="RGD" id="735046"/>
    </source>
</evidence>
<feature type="domain" description="Leucine-rich repeat-containing protein 37 N-terminal" evidence="7">
    <location>
        <begin position="2561"/>
        <end position="2627"/>
    </location>
</feature>
<feature type="domain" description="Leucine-rich repeat-containing protein 37 N-terminal" evidence="7">
    <location>
        <begin position="3061"/>
        <end position="3128"/>
    </location>
</feature>
<evidence type="ECO:0000256" key="5">
    <source>
        <dbReference type="SAM" id="SignalP"/>
    </source>
</evidence>
<dbReference type="Proteomes" id="UP000002494">
    <property type="component" value="Chromosome 10"/>
</dbReference>
<feature type="region of interest" description="Disordered" evidence="3">
    <location>
        <begin position="6836"/>
        <end position="6882"/>
    </location>
</feature>
<reference evidence="8" key="4">
    <citation type="submission" date="2025-09" db="UniProtKB">
        <authorList>
            <consortium name="Ensembl"/>
        </authorList>
    </citation>
    <scope>IDENTIFICATION</scope>
    <source>
        <strain evidence="8">Brown Norway</strain>
    </source>
</reference>
<feature type="domain" description="Leucine-rich repeat-containing protein 37 N-terminal" evidence="7">
    <location>
        <begin position="3962"/>
        <end position="4028"/>
    </location>
</feature>
<feature type="domain" description="Leucine-rich repeat-containing protein 37 N-terminal" evidence="7">
    <location>
        <begin position="3362"/>
        <end position="3424"/>
    </location>
</feature>
<dbReference type="GeneID" id="287750"/>
<feature type="region of interest" description="Disordered" evidence="3">
    <location>
        <begin position="3259"/>
        <end position="3314"/>
    </location>
</feature>
<feature type="domain" description="Leucine-rich repeat-containing protein 37 N-terminal" evidence="7">
    <location>
        <begin position="4745"/>
        <end position="4801"/>
    </location>
</feature>
<feature type="domain" description="Leucine-rich repeat-containing protein 37 N-terminal" evidence="7">
    <location>
        <begin position="1282"/>
        <end position="1350"/>
    </location>
</feature>
<feature type="domain" description="Leucine-rich repeat-containing protein 37 N-terminal" evidence="7">
    <location>
        <begin position="4664"/>
        <end position="4708"/>
    </location>
</feature>
<feature type="domain" description="Leucine-rich repeat-containing protein 37 N-terminal" evidence="7">
    <location>
        <begin position="5351"/>
        <end position="5414"/>
    </location>
</feature>
<keyword evidence="4" id="KW-0472">Membrane</keyword>
<feature type="domain" description="Leucine-rich repeat-containing protein 37 N-terminal" evidence="7">
    <location>
        <begin position="4452"/>
        <end position="4518"/>
    </location>
</feature>
<name>F1MAE5_RAT</name>